<dbReference type="PANTHER" id="PTHR33169:SF13">
    <property type="entry name" value="PADR-FAMILY TRANSCRIPTIONAL REGULATOR"/>
    <property type="match status" value="1"/>
</dbReference>
<dbReference type="InterPro" id="IPR052509">
    <property type="entry name" value="Metal_resp_DNA-bind_regulator"/>
</dbReference>
<name>A0AAV5G9G5_CORAM</name>
<feature type="domain" description="Transcription regulator PadR N-terminal" evidence="1">
    <location>
        <begin position="21"/>
        <end position="92"/>
    </location>
</feature>
<dbReference type="InterPro" id="IPR005149">
    <property type="entry name" value="Tscrpt_reg_PadR_N"/>
</dbReference>
<dbReference type="SUPFAM" id="SSF46785">
    <property type="entry name" value="Winged helix' DNA-binding domain"/>
    <property type="match status" value="1"/>
</dbReference>
<evidence type="ECO:0000313" key="3">
    <source>
        <dbReference type="Proteomes" id="UP001054925"/>
    </source>
</evidence>
<dbReference type="Proteomes" id="UP001054925">
    <property type="component" value="Unassembled WGS sequence"/>
</dbReference>
<dbReference type="EMBL" id="BQKK01000006">
    <property type="protein sequence ID" value="GJN43701.1"/>
    <property type="molecule type" value="Genomic_DNA"/>
</dbReference>
<accession>A0AAV5G9G5</accession>
<dbReference type="PANTHER" id="PTHR33169">
    <property type="entry name" value="PADR-FAMILY TRANSCRIPTIONAL REGULATOR"/>
    <property type="match status" value="1"/>
</dbReference>
<proteinExistence type="predicted"/>
<sequence length="118" mass="13020">MARKPGWDVDNLPEAAFFILLALRQTRHGYSIMQFLEERTAGLVVIGPASLYTTLKKLVDAGLIEEVAPADDRTGERRRSYCMTAQGKAAAANNLKRRQQLVAAADKMLNDKNGDTNV</sequence>
<dbReference type="Gene3D" id="1.10.10.10">
    <property type="entry name" value="Winged helix-like DNA-binding domain superfamily/Winged helix DNA-binding domain"/>
    <property type="match status" value="1"/>
</dbReference>
<evidence type="ECO:0000259" key="1">
    <source>
        <dbReference type="Pfam" id="PF03551"/>
    </source>
</evidence>
<dbReference type="InterPro" id="IPR036390">
    <property type="entry name" value="WH_DNA-bd_sf"/>
</dbReference>
<dbReference type="RefSeq" id="WP_003846625.1">
    <property type="nucleotide sequence ID" value="NZ_BQKK01000006.1"/>
</dbReference>
<reference evidence="2" key="1">
    <citation type="submission" date="2021-12" db="EMBL/GenBank/DDBJ databases">
        <title>Draft genome sequence of Corynebacterium ammoniagenes strain T-723.</title>
        <authorList>
            <person name="Matsuzawa M."/>
            <person name="Hiratani M."/>
            <person name="Abe I."/>
            <person name="Tsuji Y."/>
            <person name="Nakamura J."/>
        </authorList>
    </citation>
    <scope>NUCLEOTIDE SEQUENCE</scope>
    <source>
        <strain evidence="2">T-723</strain>
    </source>
</reference>
<gene>
    <name evidence="2" type="ORF">CAT723_21800</name>
</gene>
<protein>
    <submittedName>
        <fullName evidence="2">PadR family transcriptional regulator</fullName>
    </submittedName>
</protein>
<evidence type="ECO:0000313" key="2">
    <source>
        <dbReference type="EMBL" id="GJN43701.1"/>
    </source>
</evidence>
<dbReference type="InterPro" id="IPR036388">
    <property type="entry name" value="WH-like_DNA-bd_sf"/>
</dbReference>
<organism evidence="2 3">
    <name type="scientific">Corynebacterium ammoniagenes</name>
    <name type="common">Brevibacterium ammoniagenes</name>
    <dbReference type="NCBI Taxonomy" id="1697"/>
    <lineage>
        <taxon>Bacteria</taxon>
        <taxon>Bacillati</taxon>
        <taxon>Actinomycetota</taxon>
        <taxon>Actinomycetes</taxon>
        <taxon>Mycobacteriales</taxon>
        <taxon>Corynebacteriaceae</taxon>
        <taxon>Corynebacterium</taxon>
    </lineage>
</organism>
<comment type="caution">
    <text evidence="2">The sequence shown here is derived from an EMBL/GenBank/DDBJ whole genome shotgun (WGS) entry which is preliminary data.</text>
</comment>
<dbReference type="Pfam" id="PF03551">
    <property type="entry name" value="PadR"/>
    <property type="match status" value="1"/>
</dbReference>
<dbReference type="AlphaFoldDB" id="A0AAV5G9G5"/>